<organism evidence="1 2">
    <name type="scientific">Clostridium butyricum</name>
    <dbReference type="NCBI Taxonomy" id="1492"/>
    <lineage>
        <taxon>Bacteria</taxon>
        <taxon>Bacillati</taxon>
        <taxon>Bacillota</taxon>
        <taxon>Clostridia</taxon>
        <taxon>Eubacteriales</taxon>
        <taxon>Clostridiaceae</taxon>
        <taxon>Clostridium</taxon>
    </lineage>
</organism>
<comment type="caution">
    <text evidence="1">The sequence shown here is derived from an EMBL/GenBank/DDBJ whole genome shotgun (WGS) entry which is preliminary data.</text>
</comment>
<proteinExistence type="predicted"/>
<dbReference type="RefSeq" id="WP_002580747.1">
    <property type="nucleotide sequence ID" value="NZ_BKBB01000009.1"/>
</dbReference>
<sequence>MIASGLGSSINMLFVTLIVSGILLLLLLLFYYISLAVDSWEVRNGGNEEKKTDLIDSDVSEEGIKEIEEEKIIEGKNKE</sequence>
<name>A0A0Q0XXZ9_CLOBU</name>
<evidence type="ECO:0000313" key="2">
    <source>
        <dbReference type="Proteomes" id="UP000238081"/>
    </source>
</evidence>
<dbReference type="AlphaFoldDB" id="A0A0Q0XXZ9"/>
<dbReference type="Proteomes" id="UP000238081">
    <property type="component" value="Unassembled WGS sequence"/>
</dbReference>
<dbReference type="EMBL" id="LRDH01000088">
    <property type="protein sequence ID" value="PPV16246.1"/>
    <property type="molecule type" value="Genomic_DNA"/>
</dbReference>
<accession>A0A0Q0XXZ9</accession>
<reference evidence="1 2" key="1">
    <citation type="submission" date="2016-01" db="EMBL/GenBank/DDBJ databases">
        <title>Characterization of the Clostridium difficile lineages that are prevalent in Hong Kong and China.</title>
        <authorList>
            <person name="Kwok J.S.-L."/>
            <person name="Lam W.-Y."/>
            <person name="Ip M."/>
            <person name="Chan T.-F."/>
            <person name="Hawkey P.M."/>
            <person name="Tsui S.K.-W."/>
        </authorList>
    </citation>
    <scope>NUCLEOTIDE SEQUENCE [LARGE SCALE GENOMIC DNA]</scope>
    <source>
        <strain evidence="1 2">300064</strain>
    </source>
</reference>
<protein>
    <submittedName>
        <fullName evidence="1">Uncharacterized protein</fullName>
    </submittedName>
</protein>
<evidence type="ECO:0000313" key="1">
    <source>
        <dbReference type="EMBL" id="PPV16246.1"/>
    </source>
</evidence>
<gene>
    <name evidence="1" type="ORF">AWN73_10265</name>
</gene>